<dbReference type="Pfam" id="PF11738">
    <property type="entry name" value="DUF3298"/>
    <property type="match status" value="1"/>
</dbReference>
<name>A0A0W0R3L2_9GAMM</name>
<dbReference type="InterPro" id="IPR025303">
    <property type="entry name" value="PdaC"/>
</dbReference>
<dbReference type="Gene3D" id="3.90.640.20">
    <property type="entry name" value="Heat-shock cognate protein, ATPase"/>
    <property type="match status" value="1"/>
</dbReference>
<feature type="domain" description="Deacetylase PdaC" evidence="3">
    <location>
        <begin position="26"/>
        <end position="113"/>
    </location>
</feature>
<dbReference type="KEGG" id="ladl:NCTC12735_00775"/>
<keyword evidence="5" id="KW-0614">Plasmid</keyword>
<dbReference type="GO" id="GO:0016798">
    <property type="term" value="F:hydrolase activity, acting on glycosyl bonds"/>
    <property type="evidence" value="ECO:0007669"/>
    <property type="project" value="UniProtKB-KW"/>
</dbReference>
<keyword evidence="1" id="KW-0732">Signal</keyword>
<protein>
    <submittedName>
        <fullName evidence="4">Endo-1,4-beta-xylanase-like protein</fullName>
    </submittedName>
</protein>
<proteinExistence type="predicted"/>
<geneLocation type="plasmid" evidence="5 7">
    <name>11</name>
</geneLocation>
<evidence type="ECO:0000313" key="7">
    <source>
        <dbReference type="Proteomes" id="UP000281170"/>
    </source>
</evidence>
<keyword evidence="4" id="KW-0119">Carbohydrate metabolism</keyword>
<evidence type="ECO:0000313" key="5">
    <source>
        <dbReference type="EMBL" id="VEH85152.1"/>
    </source>
</evidence>
<dbReference type="Proteomes" id="UP000054859">
    <property type="component" value="Unassembled WGS sequence"/>
</dbReference>
<keyword evidence="4" id="KW-0624">Polysaccharide degradation</keyword>
<feature type="signal peptide" evidence="1">
    <location>
        <begin position="1"/>
        <end position="19"/>
    </location>
</feature>
<evidence type="ECO:0000313" key="6">
    <source>
        <dbReference type="Proteomes" id="UP000054859"/>
    </source>
</evidence>
<gene>
    <name evidence="4" type="primary">yjeA</name>
    <name evidence="4" type="ORF">Lade_0310</name>
    <name evidence="5" type="ORF">NCTC12735_00775</name>
</gene>
<evidence type="ECO:0000259" key="3">
    <source>
        <dbReference type="Pfam" id="PF13739"/>
    </source>
</evidence>
<organism evidence="4 6">
    <name type="scientific">Legionella adelaidensis</name>
    <dbReference type="NCBI Taxonomy" id="45056"/>
    <lineage>
        <taxon>Bacteria</taxon>
        <taxon>Pseudomonadati</taxon>
        <taxon>Pseudomonadota</taxon>
        <taxon>Gammaproteobacteria</taxon>
        <taxon>Legionellales</taxon>
        <taxon>Legionellaceae</taxon>
        <taxon>Legionella</taxon>
    </lineage>
</organism>
<dbReference type="Pfam" id="PF13739">
    <property type="entry name" value="PdaC"/>
    <property type="match status" value="1"/>
</dbReference>
<dbReference type="AlphaFoldDB" id="A0A0W0R3L2"/>
<feature type="domain" description="DUF3298" evidence="2">
    <location>
        <begin position="131"/>
        <end position="206"/>
    </location>
</feature>
<dbReference type="EMBL" id="LNKA01000001">
    <property type="protein sequence ID" value="KTC65652.1"/>
    <property type="molecule type" value="Genomic_DNA"/>
</dbReference>
<dbReference type="PATRIC" id="fig|45056.6.peg.316"/>
<keyword evidence="4" id="KW-0378">Hydrolase</keyword>
<dbReference type="RefSeq" id="WP_058461394.1">
    <property type="nucleotide sequence ID" value="NZ_CAAAHS010000008.1"/>
</dbReference>
<keyword evidence="6" id="KW-1185">Reference proteome</keyword>
<reference evidence="4 6" key="1">
    <citation type="submission" date="2015-11" db="EMBL/GenBank/DDBJ databases">
        <title>Identification of large and diverse effector repertoires of 38 Legionella species.</title>
        <authorList>
            <person name="Burstein D."/>
            <person name="Amaro F."/>
            <person name="Zusman T."/>
            <person name="Lifshitz Z."/>
            <person name="Cohen O."/>
            <person name="Gilbert J.A."/>
            <person name="Pupko T."/>
            <person name="Shuman H.A."/>
            <person name="Segal G."/>
        </authorList>
    </citation>
    <scope>NUCLEOTIDE SEQUENCE [LARGE SCALE GENOMIC DNA]</scope>
    <source>
        <strain evidence="4 6">1762-AUS-E</strain>
    </source>
</reference>
<accession>A0A0W0R3L2</accession>
<evidence type="ECO:0000256" key="1">
    <source>
        <dbReference type="SAM" id="SignalP"/>
    </source>
</evidence>
<dbReference type="GO" id="GO:0045493">
    <property type="term" value="P:xylan catabolic process"/>
    <property type="evidence" value="ECO:0007669"/>
    <property type="project" value="UniProtKB-KW"/>
</dbReference>
<keyword evidence="4" id="KW-0858">Xylan degradation</keyword>
<dbReference type="Proteomes" id="UP000281170">
    <property type="component" value="Plasmid 11"/>
</dbReference>
<evidence type="ECO:0000259" key="2">
    <source>
        <dbReference type="Pfam" id="PF11738"/>
    </source>
</evidence>
<feature type="chain" id="PRO_5036299185" evidence="1">
    <location>
        <begin position="20"/>
        <end position="227"/>
    </location>
</feature>
<evidence type="ECO:0000313" key="4">
    <source>
        <dbReference type="EMBL" id="KTC65652.1"/>
    </source>
</evidence>
<dbReference type="OrthoDB" id="5637at2"/>
<sequence length="227" mass="26156">MKRFLLWVCCFCFALTASASVEKVNIKKETKNYEVEIYYPKGFKNKAINNTVKQMVDTRLNNFLKYASLKDNLPPEVTSKNSLYIDYKQKYQKNDAVSLLFDISIYDRGAAHPRNSNISFNFIKGKSINLKDMFLADSNFLEILANESRAQLEKMDLPDSDWLKKGSAPTLDNYRIWYFTEKGLAIVFGNYQVAPYSYGSLTVEVPKIKFEKMIKPEIAQAVWGANE</sequence>
<dbReference type="STRING" id="45056.Lade_0310"/>
<dbReference type="Gene3D" id="3.30.565.40">
    <property type="entry name" value="Fervidobacterium nodosum Rt17-B1 like"/>
    <property type="match status" value="1"/>
</dbReference>
<dbReference type="InterPro" id="IPR021729">
    <property type="entry name" value="DUF3298"/>
</dbReference>
<keyword evidence="4" id="KW-0326">Glycosidase</keyword>
<dbReference type="InterPro" id="IPR037126">
    <property type="entry name" value="PdaC/RsiV-like_sf"/>
</dbReference>
<reference evidence="5 7" key="2">
    <citation type="submission" date="2018-12" db="EMBL/GenBank/DDBJ databases">
        <authorList>
            <consortium name="Pathogen Informatics"/>
        </authorList>
    </citation>
    <scope>NUCLEOTIDE SEQUENCE [LARGE SCALE GENOMIC DNA]</scope>
    <source>
        <strain evidence="5 7">NCTC12735</strain>
        <plasmid evidence="7">11</plasmid>
    </source>
</reference>
<dbReference type="EMBL" id="LR134420">
    <property type="protein sequence ID" value="VEH85152.1"/>
    <property type="molecule type" value="Genomic_DNA"/>
</dbReference>